<feature type="transmembrane region" description="Helical" evidence="6">
    <location>
        <begin position="86"/>
        <end position="104"/>
    </location>
</feature>
<dbReference type="GO" id="GO:0016020">
    <property type="term" value="C:membrane"/>
    <property type="evidence" value="ECO:0007669"/>
    <property type="project" value="UniProtKB-SubCell"/>
</dbReference>
<proteinExistence type="predicted"/>
<keyword evidence="5 6" id="KW-0472">Membrane</keyword>
<feature type="transmembrane region" description="Helical" evidence="6">
    <location>
        <begin position="50"/>
        <end position="74"/>
    </location>
</feature>
<dbReference type="InterPro" id="IPR017475">
    <property type="entry name" value="EPS_sugar_tfrase"/>
</dbReference>
<dbReference type="Pfam" id="PF13727">
    <property type="entry name" value="CoA_binding_3"/>
    <property type="match status" value="1"/>
</dbReference>
<feature type="transmembrane region" description="Helical" evidence="6">
    <location>
        <begin position="282"/>
        <end position="306"/>
    </location>
</feature>
<evidence type="ECO:0000256" key="5">
    <source>
        <dbReference type="ARBA" id="ARBA00023136"/>
    </source>
</evidence>
<evidence type="ECO:0000256" key="6">
    <source>
        <dbReference type="SAM" id="Phobius"/>
    </source>
</evidence>
<dbReference type="EMBL" id="UOGA01000116">
    <property type="protein sequence ID" value="VAX18135.1"/>
    <property type="molecule type" value="Genomic_DNA"/>
</dbReference>
<evidence type="ECO:0000256" key="3">
    <source>
        <dbReference type="ARBA" id="ARBA00022692"/>
    </source>
</evidence>
<dbReference type="NCBIfam" id="TIGR03025">
    <property type="entry name" value="EPS_sugtrans"/>
    <property type="match status" value="1"/>
</dbReference>
<dbReference type="PANTHER" id="PTHR30576:SF0">
    <property type="entry name" value="UNDECAPRENYL-PHOSPHATE N-ACETYLGALACTOSAMINYL 1-PHOSPHATE TRANSFERASE-RELATED"/>
    <property type="match status" value="1"/>
</dbReference>
<reference evidence="8" key="1">
    <citation type="submission" date="2018-06" db="EMBL/GenBank/DDBJ databases">
        <authorList>
            <person name="Zhirakovskaya E."/>
        </authorList>
    </citation>
    <scope>NUCLEOTIDE SEQUENCE</scope>
</reference>
<keyword evidence="4 6" id="KW-1133">Transmembrane helix</keyword>
<evidence type="ECO:0000259" key="7">
    <source>
        <dbReference type="Pfam" id="PF02397"/>
    </source>
</evidence>
<dbReference type="InterPro" id="IPR017473">
    <property type="entry name" value="Undecaprenyl-P_gluc_Ptfrase"/>
</dbReference>
<protein>
    <submittedName>
        <fullName evidence="8">Undecaprenyl-phosphate galactosephosphotransferase</fullName>
        <ecNumber evidence="8">2.7.8.6</ecNumber>
    </submittedName>
</protein>
<keyword evidence="2 8" id="KW-0808">Transferase</keyword>
<dbReference type="Gene3D" id="3.40.50.720">
    <property type="entry name" value="NAD(P)-binding Rossmann-like Domain"/>
    <property type="match status" value="1"/>
</dbReference>
<dbReference type="InterPro" id="IPR003362">
    <property type="entry name" value="Bact_transf"/>
</dbReference>
<evidence type="ECO:0000256" key="2">
    <source>
        <dbReference type="ARBA" id="ARBA00022679"/>
    </source>
</evidence>
<gene>
    <name evidence="8" type="ORF">MNBD_NITROSPINAE04-1900</name>
</gene>
<dbReference type="PANTHER" id="PTHR30576">
    <property type="entry name" value="COLANIC BIOSYNTHESIS UDP-GLUCOSE LIPID CARRIER TRANSFERASE"/>
    <property type="match status" value="1"/>
</dbReference>
<dbReference type="NCBIfam" id="TIGR03023">
    <property type="entry name" value="WcaJ_sugtrans"/>
    <property type="match status" value="1"/>
</dbReference>
<sequence>MLKKHNQLFLTIMLVVDIGAVIFSWIFSYHFRFDFGLFSAPKGVPPLSQYIYFTPAVVIIWAISMRLGGLYVPMRSDSRFNEYFRIFRTSTIAAVITMAAAFSFRGYSYSRLAMGLFWIFSNIALVVSHAVTRAILREMRRRGRNLRYILIVGAGDLGQALAETFSRHPESGMVVKGILSDDPNDVGGKYHGYEVIGVTDDIKRLIHEHKIDQIFIALPHSAYDRLENTLSLLGEETVDIKLAPDILQFIQLNTSVEDFDGFPIISLSQSPMYGWNVVLKRAFDIILSLCFIIIWAPVMLVISALIKLGTKGPLFYKQERMSLGGEPFTIYKFRSMKVDAEKKTGAVWASSDDDRRTRVGQFLRRTSLDELPQLFNVLKGNMSLVGPRPERPVFVDNFKKSVPMYMLRHKMKAGITGWAQVNGWRGDTSLDKRIEYDLYYIENWSMSFDIKILWLTVWKGFINKHAY</sequence>
<feature type="transmembrane region" description="Helical" evidence="6">
    <location>
        <begin position="116"/>
        <end position="136"/>
    </location>
</feature>
<dbReference type="SUPFAM" id="SSF51735">
    <property type="entry name" value="NAD(P)-binding Rossmann-fold domains"/>
    <property type="match status" value="1"/>
</dbReference>
<evidence type="ECO:0000313" key="8">
    <source>
        <dbReference type="EMBL" id="VAX18135.1"/>
    </source>
</evidence>
<dbReference type="EC" id="2.7.8.6" evidence="8"/>
<keyword evidence="3 6" id="KW-0812">Transmembrane</keyword>
<accession>A0A3B1CH85</accession>
<organism evidence="8">
    <name type="scientific">hydrothermal vent metagenome</name>
    <dbReference type="NCBI Taxonomy" id="652676"/>
    <lineage>
        <taxon>unclassified sequences</taxon>
        <taxon>metagenomes</taxon>
        <taxon>ecological metagenomes</taxon>
    </lineage>
</organism>
<name>A0A3B1CH85_9ZZZZ</name>
<dbReference type="InterPro" id="IPR036291">
    <property type="entry name" value="NAD(P)-bd_dom_sf"/>
</dbReference>
<dbReference type="GO" id="GO:0047360">
    <property type="term" value="F:undecaprenyl-phosphate galactose phosphotransferase activity"/>
    <property type="evidence" value="ECO:0007669"/>
    <property type="project" value="UniProtKB-EC"/>
</dbReference>
<dbReference type="Pfam" id="PF02397">
    <property type="entry name" value="Bac_transf"/>
    <property type="match status" value="1"/>
</dbReference>
<evidence type="ECO:0000256" key="1">
    <source>
        <dbReference type="ARBA" id="ARBA00004141"/>
    </source>
</evidence>
<comment type="subcellular location">
    <subcellularLocation>
        <location evidence="1">Membrane</location>
        <topology evidence="1">Multi-pass membrane protein</topology>
    </subcellularLocation>
</comment>
<feature type="transmembrane region" description="Helical" evidence="6">
    <location>
        <begin position="7"/>
        <end position="30"/>
    </location>
</feature>
<evidence type="ECO:0000256" key="4">
    <source>
        <dbReference type="ARBA" id="ARBA00022989"/>
    </source>
</evidence>
<feature type="domain" description="Bacterial sugar transferase" evidence="7">
    <location>
        <begin position="280"/>
        <end position="460"/>
    </location>
</feature>
<dbReference type="AlphaFoldDB" id="A0A3B1CH85"/>